<evidence type="ECO:0000313" key="4">
    <source>
        <dbReference type="Proteomes" id="UP000316621"/>
    </source>
</evidence>
<name>A0A4Y7IY82_PAPSO</name>
<evidence type="ECO:0000313" key="3">
    <source>
        <dbReference type="EMBL" id="RZC53136.1"/>
    </source>
</evidence>
<dbReference type="STRING" id="3469.A0A4Y7IY82"/>
<dbReference type="PANTHER" id="PTHR14212">
    <property type="entry name" value="U4/U6-ASSOCIATED RNA SPLICING FACTOR-RELATED"/>
    <property type="match status" value="1"/>
</dbReference>
<feature type="domain" description="Pre-mRNA-splicing factor 3" evidence="2">
    <location>
        <begin position="309"/>
        <end position="458"/>
    </location>
</feature>
<evidence type="ECO:0000259" key="2">
    <source>
        <dbReference type="Pfam" id="PF08572"/>
    </source>
</evidence>
<dbReference type="InterPro" id="IPR013881">
    <property type="entry name" value="Pre-mRNA_splic_Prp3_dom"/>
</dbReference>
<dbReference type="Gramene" id="RZC53136">
    <property type="protein sequence ID" value="RZC53136"/>
    <property type="gene ID" value="C5167_012004"/>
</dbReference>
<protein>
    <recommendedName>
        <fullName evidence="2">Pre-mRNA-splicing factor 3 domain-containing protein</fullName>
    </recommendedName>
</protein>
<organism evidence="3 4">
    <name type="scientific">Papaver somniferum</name>
    <name type="common">Opium poppy</name>
    <dbReference type="NCBI Taxonomy" id="3469"/>
    <lineage>
        <taxon>Eukaryota</taxon>
        <taxon>Viridiplantae</taxon>
        <taxon>Streptophyta</taxon>
        <taxon>Embryophyta</taxon>
        <taxon>Tracheophyta</taxon>
        <taxon>Spermatophyta</taxon>
        <taxon>Magnoliopsida</taxon>
        <taxon>Ranunculales</taxon>
        <taxon>Papaveraceae</taxon>
        <taxon>Papaveroideae</taxon>
        <taxon>Papaver</taxon>
    </lineage>
</organism>
<keyword evidence="4" id="KW-1185">Reference proteome</keyword>
<dbReference type="InterPro" id="IPR027104">
    <property type="entry name" value="Prp3"/>
</dbReference>
<gene>
    <name evidence="3" type="ORF">C5167_012004</name>
</gene>
<accession>A0A4Y7IY82</accession>
<dbReference type="GO" id="GO:0000398">
    <property type="term" value="P:mRNA splicing, via spliceosome"/>
    <property type="evidence" value="ECO:0007669"/>
    <property type="project" value="InterPro"/>
</dbReference>
<feature type="region of interest" description="Disordered" evidence="1">
    <location>
        <begin position="118"/>
        <end position="138"/>
    </location>
</feature>
<dbReference type="PANTHER" id="PTHR14212:SF0">
    <property type="entry name" value="U4_U6 SMALL NUCLEAR RIBONUCLEOPROTEIN PRP3"/>
    <property type="match status" value="1"/>
</dbReference>
<dbReference type="Proteomes" id="UP000316621">
    <property type="component" value="Chromosome 3"/>
</dbReference>
<dbReference type="GO" id="GO:0046540">
    <property type="term" value="C:U4/U6 x U5 tri-snRNP complex"/>
    <property type="evidence" value="ECO:0007669"/>
    <property type="project" value="InterPro"/>
</dbReference>
<dbReference type="AlphaFoldDB" id="A0A4Y7IY82"/>
<dbReference type="EMBL" id="CM010717">
    <property type="protein sequence ID" value="RZC53136.1"/>
    <property type="molecule type" value="Genomic_DNA"/>
</dbReference>
<reference evidence="3 4" key="1">
    <citation type="journal article" date="2018" name="Science">
        <title>The opium poppy genome and morphinan production.</title>
        <authorList>
            <person name="Guo L."/>
            <person name="Winzer T."/>
            <person name="Yang X."/>
            <person name="Li Y."/>
            <person name="Ning Z."/>
            <person name="He Z."/>
            <person name="Teodor R."/>
            <person name="Lu Y."/>
            <person name="Bowser T.A."/>
            <person name="Graham I.A."/>
            <person name="Ye K."/>
        </authorList>
    </citation>
    <scope>NUCLEOTIDE SEQUENCE [LARGE SCALE GENOMIC DNA]</scope>
    <source>
        <strain evidence="4">cv. HN1</strain>
        <tissue evidence="3">Leaves</tissue>
    </source>
</reference>
<sequence length="458" mass="50116">MAASGLRTTLKRKHHDDDFFSDSHRFGSDSDGEVCDHRRRHNLTKLCSGAGKVGAYSPTSAMEAGLIAEEKQLAQLCFKVASLEPNQTPLRIGQEASAHDYPPPSKVYSISKNNENKGVNITRSDEVPGKSSTDGTTASITIKSGNLSLGALEKAKRVLQMQKQLSEKLKKIPLVKKVSMPGSDSTLPLGLHNELHKAPASSVAPSTAAPVTLQPGNATVSIGGMGPLSGLATVSIVGKMPGEIVIHQKPPKAPVLRLDAHGREVDEHGDVINQPKLTNLSTLKVNINKQEKDAFQILKPELEVDLESNPHYDARMGINKAKLLRPKRLNFQFVEEGVWSEQEEMNKFKSQFGEARAKELRIKQAQLAKAKAGPDTNPNLIEISERVIIKEKLKDPIPEVEWWDVVLLPSGTYGDVCIDSIKNDRLKTEKITIYVEHPLPIEPPAEPAPPLPQSFKLT</sequence>
<dbReference type="Pfam" id="PF08572">
    <property type="entry name" value="PRP3"/>
    <property type="match status" value="1"/>
</dbReference>
<proteinExistence type="predicted"/>
<evidence type="ECO:0000256" key="1">
    <source>
        <dbReference type="SAM" id="MobiDB-lite"/>
    </source>
</evidence>